<dbReference type="KEGG" id="goq:ACH46_14075"/>
<name>A0A0N9NHU2_9ACTN</name>
<dbReference type="EMBL" id="CP011853">
    <property type="protein sequence ID" value="ALG85398.1"/>
    <property type="molecule type" value="Genomic_DNA"/>
</dbReference>
<reference evidence="2" key="1">
    <citation type="submission" date="2015-06" db="EMBL/GenBank/DDBJ databases">
        <title>Complete genome sequence and metabolic analysis of phthalate degradation pathway in Gordonia sp. QH-11.</title>
        <authorList>
            <person name="Jin D."/>
            <person name="Kong X."/>
            <person name="Bai Z."/>
        </authorList>
    </citation>
    <scope>NUCLEOTIDE SEQUENCE [LARGE SCALE GENOMIC DNA]</scope>
    <source>
        <strain evidence="2">QH-11</strain>
    </source>
</reference>
<reference evidence="1 2" key="2">
    <citation type="journal article" date="2017" name="Int. J. Syst. Evol. Microbiol.">
        <title>Gordonia phthalatica sp. nov., a di-n-butyl phthalate-degrading bacterium isolated from activated sludge.</title>
        <authorList>
            <person name="Jin D."/>
            <person name="Kong X."/>
            <person name="Jia M."/>
            <person name="Yu X."/>
            <person name="Wang X."/>
            <person name="Zhuang X."/>
            <person name="Deng Y."/>
            <person name="Bai Z."/>
        </authorList>
    </citation>
    <scope>NUCLEOTIDE SEQUENCE [LARGE SCALE GENOMIC DNA]</scope>
    <source>
        <strain evidence="1 2">QH-11</strain>
    </source>
</reference>
<organism evidence="1 2">
    <name type="scientific">Gordonia phthalatica</name>
    <dbReference type="NCBI Taxonomy" id="1136941"/>
    <lineage>
        <taxon>Bacteria</taxon>
        <taxon>Bacillati</taxon>
        <taxon>Actinomycetota</taxon>
        <taxon>Actinomycetes</taxon>
        <taxon>Mycobacteriales</taxon>
        <taxon>Gordoniaceae</taxon>
        <taxon>Gordonia</taxon>
    </lineage>
</organism>
<evidence type="ECO:0000313" key="2">
    <source>
        <dbReference type="Proteomes" id="UP000063789"/>
    </source>
</evidence>
<dbReference type="OrthoDB" id="4378651at2"/>
<protein>
    <submittedName>
        <fullName evidence="1">Uncharacterized protein</fullName>
    </submittedName>
</protein>
<accession>A0A0N9NHU2</accession>
<dbReference type="PATRIC" id="fig|1136941.3.peg.2875"/>
<evidence type="ECO:0000313" key="1">
    <source>
        <dbReference type="EMBL" id="ALG85398.1"/>
    </source>
</evidence>
<dbReference type="Proteomes" id="UP000063789">
    <property type="component" value="Chromosome"/>
</dbReference>
<dbReference type="RefSeq" id="WP_062393480.1">
    <property type="nucleotide sequence ID" value="NZ_CP011853.1"/>
</dbReference>
<dbReference type="AlphaFoldDB" id="A0A0N9NHU2"/>
<sequence>MSLAASTAAMPNAWAMAAEAVTRDLAHLYEAPTGTVRVVDADDVDWYWEHTFEDCIAIGMSGPDAFAIGRGYCLDDGAAEATVHLADAVQTDLAGYRFTLWPVYGHVGKASVRTLTPELRDGAAVWVTRDGDVYAEIGSLAPTTSSP</sequence>
<gene>
    <name evidence="1" type="ORF">ACH46_14075</name>
</gene>
<keyword evidence="2" id="KW-1185">Reference proteome</keyword>
<proteinExistence type="predicted"/>